<gene>
    <name evidence="2" type="primary">Daxx</name>
    <name evidence="2" type="ORF">DAT39_005064</name>
</gene>
<evidence type="ECO:0000256" key="1">
    <source>
        <dbReference type="SAM" id="MobiDB-lite"/>
    </source>
</evidence>
<feature type="region of interest" description="Disordered" evidence="1">
    <location>
        <begin position="22"/>
        <end position="56"/>
    </location>
</feature>
<reference evidence="2" key="1">
    <citation type="submission" date="2020-07" db="EMBL/GenBank/DDBJ databases">
        <title>Clarias magur genome sequencing, assembly and annotation.</title>
        <authorList>
            <person name="Kushwaha B."/>
            <person name="Kumar R."/>
            <person name="Das P."/>
            <person name="Joshi C.G."/>
            <person name="Kumar D."/>
            <person name="Nagpure N.S."/>
            <person name="Pandey M."/>
            <person name="Agarwal S."/>
            <person name="Srivastava S."/>
            <person name="Singh M."/>
            <person name="Sahoo L."/>
            <person name="Jayasankar P."/>
            <person name="Meher P.K."/>
            <person name="Koringa P.G."/>
            <person name="Iquebal M.A."/>
            <person name="Das S.P."/>
            <person name="Bit A."/>
            <person name="Patnaik S."/>
            <person name="Patel N."/>
            <person name="Shah T.M."/>
            <person name="Hinsu A."/>
            <person name="Jena J.K."/>
        </authorList>
    </citation>
    <scope>NUCLEOTIDE SEQUENCE</scope>
    <source>
        <strain evidence="2">CIFAMagur01</strain>
        <tissue evidence="2">Testis</tissue>
    </source>
</reference>
<dbReference type="AlphaFoldDB" id="A0A8J4UVN5"/>
<accession>A0A8J4UVN5</accession>
<dbReference type="Proteomes" id="UP000727407">
    <property type="component" value="Unassembled WGS sequence"/>
</dbReference>
<dbReference type="EMBL" id="QNUK01000047">
    <property type="protein sequence ID" value="KAF5905225.1"/>
    <property type="molecule type" value="Genomic_DNA"/>
</dbReference>
<protein>
    <submittedName>
        <fullName evidence="2">Death domain-associated protein 6</fullName>
    </submittedName>
</protein>
<feature type="compositionally biased region" description="Gly residues" evidence="1">
    <location>
        <begin position="25"/>
        <end position="38"/>
    </location>
</feature>
<keyword evidence="3" id="KW-1185">Reference proteome</keyword>
<sequence>MGEIEHLWIGAEGNSVIGSCSRGGRWSGRGPGCRGEGPGATHSLCGPSEPLADGGEDTDRVIHSQLLTATRHQGYH</sequence>
<evidence type="ECO:0000313" key="3">
    <source>
        <dbReference type="Proteomes" id="UP000727407"/>
    </source>
</evidence>
<name>A0A8J4UVN5_CLAMG</name>
<comment type="caution">
    <text evidence="2">The sequence shown here is derived from an EMBL/GenBank/DDBJ whole genome shotgun (WGS) entry which is preliminary data.</text>
</comment>
<proteinExistence type="predicted"/>
<organism evidence="2 3">
    <name type="scientific">Clarias magur</name>
    <name type="common">Asian catfish</name>
    <name type="synonym">Macropteronotus magur</name>
    <dbReference type="NCBI Taxonomy" id="1594786"/>
    <lineage>
        <taxon>Eukaryota</taxon>
        <taxon>Metazoa</taxon>
        <taxon>Chordata</taxon>
        <taxon>Craniata</taxon>
        <taxon>Vertebrata</taxon>
        <taxon>Euteleostomi</taxon>
        <taxon>Actinopterygii</taxon>
        <taxon>Neopterygii</taxon>
        <taxon>Teleostei</taxon>
        <taxon>Ostariophysi</taxon>
        <taxon>Siluriformes</taxon>
        <taxon>Clariidae</taxon>
        <taxon>Clarias</taxon>
    </lineage>
</organism>
<evidence type="ECO:0000313" key="2">
    <source>
        <dbReference type="EMBL" id="KAF5905225.1"/>
    </source>
</evidence>